<dbReference type="Proteomes" id="UP001501417">
    <property type="component" value="Unassembled WGS sequence"/>
</dbReference>
<keyword evidence="4" id="KW-0436">Ligase</keyword>
<dbReference type="Gene3D" id="3.30.559.10">
    <property type="entry name" value="Chloramphenicol acetyltransferase-like domain"/>
    <property type="match status" value="5"/>
</dbReference>
<dbReference type="InterPro" id="IPR000873">
    <property type="entry name" value="AMP-dep_synth/lig_dom"/>
</dbReference>
<dbReference type="PANTHER" id="PTHR45527:SF1">
    <property type="entry name" value="FATTY ACID SYNTHASE"/>
    <property type="match status" value="1"/>
</dbReference>
<dbReference type="InterPro" id="IPR036736">
    <property type="entry name" value="ACP-like_sf"/>
</dbReference>
<dbReference type="InterPro" id="IPR036291">
    <property type="entry name" value="NAD(P)-bd_dom_sf"/>
</dbReference>
<dbReference type="InterPro" id="IPR023213">
    <property type="entry name" value="CAT-like_dom_sf"/>
</dbReference>
<dbReference type="PROSITE" id="PS50075">
    <property type="entry name" value="CARRIER"/>
    <property type="match status" value="5"/>
</dbReference>
<name>A0ABP8RB54_9MYCO</name>
<dbReference type="InterPro" id="IPR013217">
    <property type="entry name" value="Methyltransf_12"/>
</dbReference>
<dbReference type="Gene3D" id="3.40.50.980">
    <property type="match status" value="2"/>
</dbReference>
<dbReference type="SUPFAM" id="SSF52777">
    <property type="entry name" value="CoA-dependent acyltransferases"/>
    <property type="match status" value="10"/>
</dbReference>
<dbReference type="InterPro" id="IPR009081">
    <property type="entry name" value="PP-bd_ACP"/>
</dbReference>
<dbReference type="InterPro" id="IPR020845">
    <property type="entry name" value="AMP-binding_CS"/>
</dbReference>
<comment type="caution">
    <text evidence="9">The sequence shown here is derived from an EMBL/GenBank/DDBJ whole genome shotgun (WGS) entry which is preliminary data.</text>
</comment>
<dbReference type="Gene3D" id="3.40.50.12780">
    <property type="entry name" value="N-terminal domain of ligase-like"/>
    <property type="match status" value="4"/>
</dbReference>
<keyword evidence="2" id="KW-0596">Phosphopantetheine</keyword>
<dbReference type="Pfam" id="PF00550">
    <property type="entry name" value="PP-binding"/>
    <property type="match status" value="5"/>
</dbReference>
<dbReference type="InterPro" id="IPR029063">
    <property type="entry name" value="SAM-dependent_MTases_sf"/>
</dbReference>
<dbReference type="CDD" id="cd19543">
    <property type="entry name" value="DCL_NRPS"/>
    <property type="match status" value="2"/>
</dbReference>
<dbReference type="Pfam" id="PF13193">
    <property type="entry name" value="AMP-binding_C"/>
    <property type="match status" value="4"/>
</dbReference>
<dbReference type="NCBIfam" id="TIGR01720">
    <property type="entry name" value="NRPS-para261"/>
    <property type="match status" value="1"/>
</dbReference>
<organism evidence="9 10">
    <name type="scientific">Mycobacterium paraffinicum</name>
    <dbReference type="NCBI Taxonomy" id="53378"/>
    <lineage>
        <taxon>Bacteria</taxon>
        <taxon>Bacillati</taxon>
        <taxon>Actinomycetota</taxon>
        <taxon>Actinomycetes</taxon>
        <taxon>Mycobacteriales</taxon>
        <taxon>Mycobacteriaceae</taxon>
        <taxon>Mycobacterium</taxon>
    </lineage>
</organism>
<keyword evidence="7" id="KW-0045">Antibiotic biosynthesis</keyword>
<dbReference type="InterPro" id="IPR006162">
    <property type="entry name" value="Ppantetheine_attach_site"/>
</dbReference>
<dbReference type="InterPro" id="IPR045851">
    <property type="entry name" value="AMP-bd_C_sf"/>
</dbReference>
<feature type="domain" description="Carrier" evidence="8">
    <location>
        <begin position="2005"/>
        <end position="2080"/>
    </location>
</feature>
<dbReference type="Pfam" id="PF00668">
    <property type="entry name" value="Condensation"/>
    <property type="match status" value="5"/>
</dbReference>
<dbReference type="InterPro" id="IPR013120">
    <property type="entry name" value="FAR_NAD-bd"/>
</dbReference>
<keyword evidence="3" id="KW-0597">Phosphoprotein</keyword>
<dbReference type="Gene3D" id="1.10.1200.10">
    <property type="entry name" value="ACP-like"/>
    <property type="match status" value="5"/>
</dbReference>
<dbReference type="InterPro" id="IPR001242">
    <property type="entry name" value="Condensation_dom"/>
</dbReference>
<dbReference type="PROSITE" id="PS00455">
    <property type="entry name" value="AMP_BINDING"/>
    <property type="match status" value="5"/>
</dbReference>
<dbReference type="Gene3D" id="3.40.50.720">
    <property type="entry name" value="NAD(P)-binding Rossmann-like Domain"/>
    <property type="match status" value="1"/>
</dbReference>
<dbReference type="CDD" id="cd05235">
    <property type="entry name" value="SDR_e1"/>
    <property type="match status" value="1"/>
</dbReference>
<feature type="domain" description="Carrier" evidence="8">
    <location>
        <begin position="516"/>
        <end position="591"/>
    </location>
</feature>
<keyword evidence="6" id="KW-0677">Repeat</keyword>
<dbReference type="PANTHER" id="PTHR45527">
    <property type="entry name" value="NONRIBOSOMAL PEPTIDE SYNTHETASE"/>
    <property type="match status" value="1"/>
</dbReference>
<dbReference type="Gene3D" id="3.40.50.150">
    <property type="entry name" value="Vaccinia Virus protein VP39"/>
    <property type="match status" value="1"/>
</dbReference>
<accession>A0ABP8RB54</accession>
<evidence type="ECO:0000259" key="8">
    <source>
        <dbReference type="PROSITE" id="PS50075"/>
    </source>
</evidence>
<evidence type="ECO:0000256" key="1">
    <source>
        <dbReference type="ARBA" id="ARBA00001957"/>
    </source>
</evidence>
<dbReference type="NCBIfam" id="NF003417">
    <property type="entry name" value="PRK04813.1"/>
    <property type="match status" value="6"/>
</dbReference>
<dbReference type="InterPro" id="IPR010080">
    <property type="entry name" value="Thioester_reductase-like_dom"/>
</dbReference>
<dbReference type="SMART" id="SM00823">
    <property type="entry name" value="PKS_PP"/>
    <property type="match status" value="5"/>
</dbReference>
<dbReference type="EMBL" id="BAABGF010000004">
    <property type="protein sequence ID" value="GAA4533825.1"/>
    <property type="molecule type" value="Genomic_DNA"/>
</dbReference>
<dbReference type="InterPro" id="IPR042099">
    <property type="entry name" value="ANL_N_sf"/>
</dbReference>
<dbReference type="InterPro" id="IPR010060">
    <property type="entry name" value="NRPS_synth"/>
</dbReference>
<dbReference type="Pfam" id="PF07993">
    <property type="entry name" value="NAD_binding_4"/>
    <property type="match status" value="1"/>
</dbReference>
<dbReference type="InterPro" id="IPR010071">
    <property type="entry name" value="AA_adenyl_dom"/>
</dbReference>
<sequence>MNRPNPGESDDPGNLAVLTEPWAGSSIPELWTAQVARAPEALALTFEGRSMTYRELERAANRLAHLLAARGVGPGGCVALLFTRSSDAVVAILAVLKTGAAYLPIDPAVPAARLAFIINDARSDAAVTTIGLAKQLDGLGLKVVDANDRAAAAQPDTAPPAPAPDDVAHIIYTSGTTGTPKGVAVTHRNVTRLFESLDTGAELAGQVWTQCHSYAFDYSVWEIWGALLHGGRLVVVPESVTSSPQDFHALLVAEEVRILSLTPSAAGMLTPQGLESLGVLVVAAEACPAELVDRWAPGRVMINGYGPTETTVYASISAPLVAGSRQVPIGSPVPGAALFVLDESLQVVPAGVVGELYVAGRGVGVGYWRRAGLTGSRFVACPFGPPGTRMYRTGDLVRWAPDGQLHYLGRADDQVKIRGFRIELEEIRLALADLDAVQQAAVIAREDRPGDKRLVAYITGTARPALLRARLAERLPAYMIPTAVVVLDALPLTPNGKLDRRALPIPDYQGADHFRAPTTPAEEILADIYAQVLGLQRVGVDDSFFDLGGDSLQAMRVIDAAQESLGAHLTVRHLFDAPAVRQLARQVSEVDSGRPALAPVVRPRAIPLSFAQRRLWFLRQMQGPSPVYNTPTAFRIRGVLDVDALSAALDDVVARHESLRTVFPASGGMPSQEVLPARPGMWRRGDPAVVSVAEQDVIGALAALATYRFDLAAEVPIRAQILAVGPEQYAVAIVVHHIAFDGWSLTPMFRDLSAAYRARCMGGGPGWAPLEVQYVDYTLWQREYLGELGDSGSAIAAQLGYWEQALAGMAERMALPTDRPYPVVADYRGAQVAVGWPAELQQRVRTVAREYNATSFMVLQAALLVVLAKLSASSDVAVGFSIAGRRDPALDELVGFFVNTLVLRVDVTGDPTVAELLTQVQRRSLAAYEHQDVPFEVLVERLNPTRSVTHQPIVQVMFTWANFPGQNANPGAGLALDDLQVIPVPVDTGTARMDLLLILGERWTEGGEPAGIGGAVEFRTDVFDAASVETLVERWRQMLVAMVADPLRRLSSLDVLHEAEHARVTRWGNQAVLTQPATTSASIPVLFTAQVARTPQAPALSFAGRTMTYRELETAANRLAHLLAPQGAGRGTCVALLVSRSAEAIVAILAILKTGAAYLPIDPTLPSTRIEFMIDDSAPIAAVTSADLAERLDGFGLPIIDVNDPVAHSQPGTPPPPPAAGDIAYFIYTSGTTGVPKGVAITHHNVTELLQSLATDLPRSAVWSQWHSYAFDVSVWEIFGALLSGGRLVVIGDAVVRSPHDLHAQLIAEHITVLSQTPSAFYALLPELACRSSLHTVILAGEPLAPQHLQTWLHTHPNPPRVINMYGTTETTVHASFREITDHDTHSAASPIGVPLAHLSFAVLDMWLHPVPVGVIGELYIAGTGLAHGYWRRTVLTASRFVACPHGQPGTRMYRTGDLVRWRPDGHLDYLGRTDEQVKIRGYRIELGEIRAALAAHPAVSEAVVIAHDATAATNAVEGVGDKLLAGYVVLDPEPMLVREAERETQLVHQWQGVYDDLYSEVMVAADAPDLVGEDFGGWNSSYTGAPIPLDEMQEWRAAAVDRIRELRPTRVLEIGVGSGLLLAPLAPTCAEYWGTDFSAPTIETLRAGVASQPWGERVRLRIQPAHIADGLPEGYFDVVVLNSVIQYFPSVGYLLDVLEVATRMLAPGGAVFVGDVRNLSLLAAFATGVLCAESTAVGDTAAVLRERLRREMLAVQELLVTPEFFAALPHRLTEVVAVDIQLKRMRAVNELSGYRYDVVLRKAPIPVRSLADLPAEPWQRFASLATLGDYLRSEELPELRVTGVPHAGIGPDVALAQALSQAGDKVPVSQLRADISGSDAVLPHECHWLGDELGYATAVTWSSTPGLVDVLYTHRVETLDDPHPALSDLYTPNTAISSLTDYVNDPSVIERVAELRRFVAARLPEFMVPAAITVMPSMPLTANGKLDHRALPAPEFLSSIAYRAPRNRRERVLAALFAEVLGVARVGVDDGFFDLGGHSLSATRLVARVRAELGIEVSIRAVFDAPTVAGLAEWISAHAGKRAGVPLTARPRPAVIPLSYAQNRLWFLDQFDGPSPVYNIPVALRLCGQLDVEALGAALADVVGRHESLRTIFPAVEGVPQQCVIAADAADFSWDVIHAVGWSATQLSDAVGSVVRYAFDLVSEIPIRASLFTVADREHVLVLSMHHIAADGWSLTPMFRDVSEAYRARCAGHAPGWSPLAVQYVDYTLWQREHLGEPGDPGSAIAAQLAFWKQALVGVPERLDLPTDRPYPAAADYRGTKAEVAWPADLQQRVLKVAREYNATSFMVLQAALAVVLAKISSSTDVAIGFSIAGRRDLALDDLIGFFANTLVLRVDMAGDPSMAELLAQVQQRSLAAYEHQDVPFEVLVERLNPTRSLTHQPLVQVMLAWQNLPGQDSDPAAGLALGDHLQVTTMPVDTRTARMDLAFSLGERWGPGGEPAGIGGVVEFRTDVFDAASIETLIERWRRVLAAITAEPTRRLSSIDLLDDDEHARLGQWGNRAALAGSAPSAVSIPVLFAAQVARTPDALALTFEGDSMTYHELDQVANRLAQLLASHGAGPGACVALLFERSAQAVVAIVAVLRTGAAYLPIDPALAAPRIEFMVADAAPIAAITTTDLAHRLDGCNLPVIDVNVFEHPAAKAPPDVTLPAPAPDDIAYVIYTSGTTGVPKGVAITHNNVTQLMVYLKESLSAGGQVWSQWHSYSFDISGWEIFGALLSGGRLVVIPDSVARSPHDFHALLVSEQVDVLCQTPSAVRALSPDGLESVTLLVGGEACPPDLVDRWAPGRVMINEYGPTETTMWVSLSAPLAAGSGVVPIGAPVPGAALFVLDSWLRPVPAGVVGELYVAGAAVGVGYWRRPGLTGSRFVACPFGTPGTRMYRTGDLVRWRPDGQLHYLGRADEQVKIRGYRIELGEIRAALTGLAGVDQAAVIAREDRPGDKRLVGYVTGTADPACAKSALVKLLPPYMIPAAVVVIDTMPLTVNGKLDTRALPAPEYQDSDRYRAPGSAVEEILAGIYAQVLGLEHVGVDESFFELGGDSILSMQVVARARAAGVLCRPRDVFVEQTVARLARVADVGDGAAGLIDEGAASDVTPAWLTQQQLDELRQGDDVADVLPLTPLQQGLLFHANTVQGDDGDLYSVQLDFTVSGAIDPDRLRDAVHALVRRYPNLAARFVDRFDEPVQIILADPVAGWQFVDLSDSRLDVDEQILRICAAERAAVCDIGGRPAFRVSLIRIASERHRLVLTNHHIVLDGWSLPILLGEIFAGYRGQRLAPAGSYRTFLSYLADRDLDAARTAWREALAGFDVPTLVDPRNRLGLGARGVASFRLSANSTQAMSELARSCRATVNAVLNAAWAQLLTSLTGQHDVAFGTTVSGRPAELAGSETMVGLFINTVPVRATIGPGTTTADLLEQLQRAHNHTLEHQHLALTEIHRVTGQDRLFDTLFVYENYPIDTTALLGGQEVTVTDFVSRDSTHYPLTVAVLPGTEFEFRLKFRTDLFDTDRIDVLIQRFRRVLAAMTADPTRRLSSIDLLAGRERAQLDEWGNRAVLTQPTVTAASIAELFAAQVNRTPDAVALTAAAHSMTYLELDRSATRLARVLVARGVGPGSCVALLFSRSVEAIVAIVAVLKIGAAYLSIDPMYPDGRIRFMIADAAPILAIAASEVADRLDGLDLPVIDIGDIGDAALDTAPPAPRPDDIAYFIYTSGTTGVPKGVAITHHNVTQLIETLLEHEHVSQPAAVWAQGHSHGFDVSVKEIWGALLRGGRLVVVPESVASSPQDLHTLLAAERVNVLTSTPRGLAALSPQGLESVTVLAVGGEPCAAELVNRWAPGRTVINAYGPTETTVRASGSAPLVAGSGVAPIGRPVPGAALFVLDAYLRAVPAGVVGELYVAGRGVGVGYWRRGGLTGSRFVACPFGPPGTRMYRTGDLVRWHADGQLEYLGRADEQVKIRGYRIELGEVRATLAALAGVTQAAVIAREDRPGDKRLVGYATGTAHSGDIRTQLAERLPAHMVPAAIVMLDVLPLTSNGKLDTRALPAPEYQHRDRYRAPATNAEEVLAGIYSQVLGLQRVGVDDSFFELGGDSILSMQVVARARTAGLLCRPRDIFVEQTVAKLARVAGYAGAESDPPDDGVGEVTPTPIMSWLAGVDAAGVTGPVAWFCQMASVSAPAGVSEADVAIMLQALVDRHAMLRLRVDDAGAGNWSLAARPPGSVTARACLHAVVTLSGEALIETRSRLNPAAGVMLSALWVTSTAQLVLVIHHLAVDAVSWRILVDDLNTAWSQYLSTGAVDLPTPGTSFRRWASMLAQQARSDTVVDQLAAWRGIAAIRGAVAAVDPGADTHASAGQLSASLDIDTTRMLLGEVPAAFHAGVQDILLIAFGLAWVEFLGGCGPITLDVEGHGREEDLAPGVDLSQTVGWFTVKYPVCLALDRLPWPHVLAGDAVLGAVVKGGKEQLRAVPDGHTYGMLRYLNGEVDLAGLDPPIGFNYLGRAGGPRDSSTAADGWEISRSDTLLAEAARAGWPMPLGHTVGVNAVTLDTEAGPQLRATWTWASSKFDAVQVKSLSRLWFEALSGICAHVRRGGGGFTPSDFTLIGVTAERLETLQRTYDIADLLPLTPLQHGLLFHTSEPDNGANPYAVQVDITLTGRLDEDRLHAAVQAVVRRHPNLAARFVNQRLDGPVQVILKDPVLPWRYVDLVGDDADADECIERVCAAERSAVYEVAYQSPLRAVLFRTDQERYRLVLTINHIVCDGWSGQIILREIFSVYDRQPVPAPVSYRSFLSWLADRDRDAAHAAWREALAGIDGPTLVGRPDRSRPGARGAASFRVPAETTQALDELVRARHTTVNVVLQGAFAQLLTWLTGRHDVVFGSTVSGRPAELAGAESIVGLLINTIPVRATITPTTTTEELLDQLHAAHVFTLEHQSLGLADILRSSGHAALFDTLFVYENYPVDTSVPRGGRDLSVAAISGRESNHYPLTVVAQPGSELEIHVEYATDVFDTDSITTLIGRFEKLLVAMTAGPTRLLSSVDLLDDAEHVCLGRWGNWAVLAGPVAEDGLGVLWAAAVDRAPDAVALCCADASMTYREVDLAASRVAQRLASDGVGRGDCVALVLPRCAEAIVAIVGVLKTGAAYLPIDPAVPAARLEFILDDAAPSAAISNTELTGRLSGFGGLVFDVADIDDHALGELPEIALDATGPEDIAHIIYTSGTTGVPKGVAVTHRNITQLFTALDPGFEWTGQVWTQCHSYAFDFSAWEIWGALLHGGRLVVVPEAVSASPPDLAALLAAERVSVFSHTPSALAMLPPPNPPSLPVVVVAAESCPTHLVERWAPGRLLINGYGPTETTVYATISAPLTPGTATVPIGSPVPGAALFVLDAALRPVPPGVVGELYIGGHGVSLGYWRRPALTGSRFVACPFGPPGTRMYHTGDLVRWRPDGQLDYHGRADEQVKIRGYRIELGEIRTALAKLDGVDHAVVITREDRPGDERLIGYITGTAEPAQLRAQLAQQLPTYMIPAAIVTLDALPLTPNGKLDTHALPAPDYHHTQHHQLPSTPTEEILADIYAQILGLPHVSTTDSFFDLGGDSLTAMRVIATINLSLDAHLSVRHLFDAPSVQGLSQCLADGLSFTSVCGLDGAELRASDLTLDKFIDATTITTSSTLPRPHDEVRTVLLTGATGFLGRYLALQWLERMAAVGGKLICLVRAESRERARRRLRDAFDSGDPELLRHFQELAADHLEVIAGDKGETNLGLDHETWQRLAETVDLIVDSAAVVNHVLPYSQLFGPNVVGTAELIRIALTAKIKPYAFVSTADVGRQIEASVFTEDADIRAISPIRTSDSGYVRSKWAGEVLLREANDRCALPVTVFRCGMILAHATHVGQLNVPDNFTRMLFSLLVTGIAPASFYQLDADGNRQRAHFDGLPVEFVAEAISSLGASMVDGFEAYHVMNPHDDGIGFDEYVDWLIDAGHPIRRIDDFGEWLQRMEAVLSALPERQQRHSVLWRLPMHSPHSHHLQPEEPICGSLGSTDRFHAAVRDAKIGPNKDNPDIPHVSAPNIVKYVADLKLLGLL</sequence>
<dbReference type="SUPFAM" id="SSF53335">
    <property type="entry name" value="S-adenosyl-L-methionine-dependent methyltransferases"/>
    <property type="match status" value="1"/>
</dbReference>
<evidence type="ECO:0000256" key="7">
    <source>
        <dbReference type="ARBA" id="ARBA00023194"/>
    </source>
</evidence>
<feature type="domain" description="Carrier" evidence="8">
    <location>
        <begin position="3066"/>
        <end position="3140"/>
    </location>
</feature>
<protein>
    <recommendedName>
        <fullName evidence="8">Carrier domain-containing protein</fullName>
    </recommendedName>
</protein>
<dbReference type="NCBIfam" id="TIGR01733">
    <property type="entry name" value="AA-adenyl-dom"/>
    <property type="match status" value="5"/>
</dbReference>
<feature type="domain" description="Carrier" evidence="8">
    <location>
        <begin position="4113"/>
        <end position="4190"/>
    </location>
</feature>
<feature type="domain" description="Carrier" evidence="8">
    <location>
        <begin position="5615"/>
        <end position="5690"/>
    </location>
</feature>
<evidence type="ECO:0000256" key="5">
    <source>
        <dbReference type="ARBA" id="ARBA00022679"/>
    </source>
</evidence>
<evidence type="ECO:0000256" key="3">
    <source>
        <dbReference type="ARBA" id="ARBA00022553"/>
    </source>
</evidence>
<dbReference type="PROSITE" id="PS00012">
    <property type="entry name" value="PHOSPHOPANTETHEINE"/>
    <property type="match status" value="5"/>
</dbReference>
<dbReference type="Gene3D" id="3.30.300.30">
    <property type="match status" value="6"/>
</dbReference>
<dbReference type="Pfam" id="PF08242">
    <property type="entry name" value="Methyltransf_12"/>
    <property type="match status" value="1"/>
</dbReference>
<reference evidence="10" key="1">
    <citation type="journal article" date="2019" name="Int. J. Syst. Evol. Microbiol.">
        <title>The Global Catalogue of Microorganisms (GCM) 10K type strain sequencing project: providing services to taxonomists for standard genome sequencing and annotation.</title>
        <authorList>
            <consortium name="The Broad Institute Genomics Platform"/>
            <consortium name="The Broad Institute Genome Sequencing Center for Infectious Disease"/>
            <person name="Wu L."/>
            <person name="Ma J."/>
        </authorList>
    </citation>
    <scope>NUCLEOTIDE SEQUENCE [LARGE SCALE GENOMIC DNA]</scope>
    <source>
        <strain evidence="10">JCM 17782</strain>
    </source>
</reference>
<dbReference type="Gene3D" id="2.30.38.10">
    <property type="entry name" value="Luciferase, Domain 3"/>
    <property type="match status" value="1"/>
</dbReference>
<comment type="cofactor">
    <cofactor evidence="1">
        <name>pantetheine 4'-phosphate</name>
        <dbReference type="ChEBI" id="CHEBI:47942"/>
    </cofactor>
</comment>
<evidence type="ECO:0000313" key="10">
    <source>
        <dbReference type="Proteomes" id="UP001501417"/>
    </source>
</evidence>
<dbReference type="Pfam" id="PF00501">
    <property type="entry name" value="AMP-binding"/>
    <property type="match status" value="5"/>
</dbReference>
<dbReference type="CDD" id="cd19540">
    <property type="entry name" value="LCL_NRPS-like"/>
    <property type="match status" value="2"/>
</dbReference>
<keyword evidence="5" id="KW-0808">Transferase</keyword>
<gene>
    <name evidence="9" type="ORF">GCM10023161_05230</name>
</gene>
<evidence type="ECO:0000256" key="4">
    <source>
        <dbReference type="ARBA" id="ARBA00022598"/>
    </source>
</evidence>
<keyword evidence="10" id="KW-1185">Reference proteome</keyword>
<dbReference type="SUPFAM" id="SSF47336">
    <property type="entry name" value="ACP-like"/>
    <property type="match status" value="5"/>
</dbReference>
<evidence type="ECO:0000256" key="6">
    <source>
        <dbReference type="ARBA" id="ARBA00022737"/>
    </source>
</evidence>
<dbReference type="InterPro" id="IPR020806">
    <property type="entry name" value="PKS_PP-bd"/>
</dbReference>
<evidence type="ECO:0000313" key="9">
    <source>
        <dbReference type="EMBL" id="GAA4533825.1"/>
    </source>
</evidence>
<evidence type="ECO:0000256" key="2">
    <source>
        <dbReference type="ARBA" id="ARBA00022450"/>
    </source>
</evidence>
<proteinExistence type="predicted"/>
<dbReference type="SUPFAM" id="SSF56801">
    <property type="entry name" value="Acetyl-CoA synthetase-like"/>
    <property type="match status" value="5"/>
</dbReference>
<dbReference type="SUPFAM" id="SSF51735">
    <property type="entry name" value="NAD(P)-binding Rossmann-fold domains"/>
    <property type="match status" value="1"/>
</dbReference>
<dbReference type="CDD" id="cd02440">
    <property type="entry name" value="AdoMet_MTases"/>
    <property type="match status" value="1"/>
</dbReference>
<dbReference type="CDD" id="cd05930">
    <property type="entry name" value="A_NRPS"/>
    <property type="match status" value="1"/>
</dbReference>
<dbReference type="Gene3D" id="3.30.559.30">
    <property type="entry name" value="Nonribosomal peptide synthetase, condensation domain"/>
    <property type="match status" value="5"/>
</dbReference>
<dbReference type="InterPro" id="IPR025110">
    <property type="entry name" value="AMP-bd_C"/>
</dbReference>
<dbReference type="NCBIfam" id="TIGR01746">
    <property type="entry name" value="Thioester-redct"/>
    <property type="match status" value="1"/>
</dbReference>